<feature type="compositionally biased region" description="Polar residues" evidence="1">
    <location>
        <begin position="368"/>
        <end position="379"/>
    </location>
</feature>
<feature type="compositionally biased region" description="Polar residues" evidence="1">
    <location>
        <begin position="219"/>
        <end position="244"/>
    </location>
</feature>
<comment type="caution">
    <text evidence="2">The sequence shown here is derived from an EMBL/GenBank/DDBJ whole genome shotgun (WGS) entry which is preliminary data.</text>
</comment>
<evidence type="ECO:0000313" key="2">
    <source>
        <dbReference type="EMBL" id="GJJ78660.1"/>
    </source>
</evidence>
<feature type="compositionally biased region" description="Basic and acidic residues" evidence="1">
    <location>
        <begin position="168"/>
        <end position="182"/>
    </location>
</feature>
<sequence>MHFQSHHSDPSTTTVPTHSPSSASSSTIESSEYKAKLGSPDSSCDSTLSVHPQSSCLPAALQPFLETILHRTIGHANTGFELDHSPQADPHPNQSRKEAALDAIPRAFEATSPDTSMFELVQHNLFHAVLPSSNSTSAVVMTTSRGAELDGAKTGLGIAPETAAAGKEQSEKQSHRVFDQHLHQQQSPPPVHHHPHIIYPTTPCPSSTTTAATRSTTAQPSLTDPATPSLSSISVDPHAANSTDQDLDQDIKGHTKKTNAAVSVTPIASDTNNRCTMTDSRLGPVSSSSSSLIRTCNLLVDAQPSLLLGHLISATSAAPLQELRGDGSDHNEDGLQENGSTRQTGTATVTAAATARPLTQDKDDADNTTEPSDFSSLTSFPVPEMNKAQIDSQAQRLIRGEESFDEDEISATEDIDGDQPLFRIKDGAAAGGRKRGGAEGTERKRLSVSDLELSRKKRGKDQDLVHPLQFMMHRREDQRRSSSNGKGRDKAVSDVFSRHSAELPFDPVLFLSTWSSGRTSFLVPSPSDSNGICEKGSKAEMHRYCAGHSERSRHFQQCYHLYRNKSDRKLYTSTLASDTPQSRKRVFTEAIAISGPLGNRVKPIDHPDWVESVKRRKVHQYATRWTSRLSPSPYVKLLTVRDFWDLMDDRTDLSWRAEKDMDTDSMSQSTDDCMKRSSRQLIHHPCPTQFLKGLWEEEMMVIRKRQMIPDNVRKPNRSKVFNPKPLVLVRKTLKATSPPSPTLAPTPLPTEELDSPASTELDMQTDNDTGAKDEATVVPSQAPLELDLALKKKHRAAAIIRSHAITEGSDMAEYKPWKDGTVSPQQGSLQALKELRCHIMDPWPEEISKARDECTRVLHRMREQLNIVINLQIHLRSMIKTAPTHWSFLLSIRHPGQVSIELLLALYGPNFIQTSNFRAIEQLLWGNNKGGNASPSSASSSPSSPLPDSPSSSSTSPSSPESTVDQSTTIV</sequence>
<dbReference type="AlphaFoldDB" id="A0A9P3HKX7"/>
<feature type="compositionally biased region" description="Low complexity" evidence="1">
    <location>
        <begin position="949"/>
        <end position="962"/>
    </location>
</feature>
<feature type="compositionally biased region" description="Low complexity" evidence="1">
    <location>
        <begin position="10"/>
        <end position="30"/>
    </location>
</feature>
<feature type="region of interest" description="Disordered" evidence="1">
    <location>
        <begin position="733"/>
        <end position="771"/>
    </location>
</feature>
<feature type="compositionally biased region" description="Polar residues" evidence="1">
    <location>
        <begin position="756"/>
        <end position="768"/>
    </location>
</feature>
<evidence type="ECO:0000256" key="1">
    <source>
        <dbReference type="SAM" id="MobiDB-lite"/>
    </source>
</evidence>
<gene>
    <name evidence="2" type="ORF">EMPS_11019</name>
</gene>
<keyword evidence="3" id="KW-1185">Reference proteome</keyword>
<feature type="compositionally biased region" description="Low complexity" evidence="1">
    <location>
        <begin position="344"/>
        <end position="355"/>
    </location>
</feature>
<dbReference type="OrthoDB" id="2398776at2759"/>
<feature type="compositionally biased region" description="Low complexity" evidence="1">
    <location>
        <begin position="934"/>
        <end position="943"/>
    </location>
</feature>
<feature type="compositionally biased region" description="Low complexity" evidence="1">
    <location>
        <begin position="200"/>
        <end position="218"/>
    </location>
</feature>
<feature type="compositionally biased region" description="Pro residues" evidence="1">
    <location>
        <begin position="738"/>
        <end position="748"/>
    </location>
</feature>
<feature type="region of interest" description="Disordered" evidence="1">
    <location>
        <begin position="928"/>
        <end position="971"/>
    </location>
</feature>
<feature type="compositionally biased region" description="Basic and acidic residues" evidence="1">
    <location>
        <begin position="436"/>
        <end position="447"/>
    </location>
</feature>
<feature type="compositionally biased region" description="Polar residues" evidence="1">
    <location>
        <begin position="40"/>
        <end position="52"/>
    </location>
</feature>
<accession>A0A9P3HKX7</accession>
<feature type="compositionally biased region" description="Acidic residues" evidence="1">
    <location>
        <begin position="403"/>
        <end position="417"/>
    </location>
</feature>
<feature type="region of interest" description="Disordered" evidence="1">
    <location>
        <begin position="163"/>
        <end position="250"/>
    </location>
</feature>
<feature type="region of interest" description="Disordered" evidence="1">
    <location>
        <begin position="1"/>
        <end position="52"/>
    </location>
</feature>
<protein>
    <submittedName>
        <fullName evidence="2">Uncharacterized protein</fullName>
    </submittedName>
</protein>
<feature type="compositionally biased region" description="Basic and acidic residues" evidence="1">
    <location>
        <begin position="323"/>
        <end position="333"/>
    </location>
</feature>
<name>A0A9P3HKX7_9FUNG</name>
<proteinExistence type="predicted"/>
<dbReference type="EMBL" id="BQFW01000015">
    <property type="protein sequence ID" value="GJJ78660.1"/>
    <property type="molecule type" value="Genomic_DNA"/>
</dbReference>
<feature type="compositionally biased region" description="Basic and acidic residues" evidence="1">
    <location>
        <begin position="473"/>
        <end position="493"/>
    </location>
</feature>
<feature type="region of interest" description="Disordered" evidence="1">
    <location>
        <begin position="78"/>
        <end position="98"/>
    </location>
</feature>
<evidence type="ECO:0000313" key="3">
    <source>
        <dbReference type="Proteomes" id="UP000827284"/>
    </source>
</evidence>
<organism evidence="2 3">
    <name type="scientific">Entomortierella parvispora</name>
    <dbReference type="NCBI Taxonomy" id="205924"/>
    <lineage>
        <taxon>Eukaryota</taxon>
        <taxon>Fungi</taxon>
        <taxon>Fungi incertae sedis</taxon>
        <taxon>Mucoromycota</taxon>
        <taxon>Mortierellomycotina</taxon>
        <taxon>Mortierellomycetes</taxon>
        <taxon>Mortierellales</taxon>
        <taxon>Mortierellaceae</taxon>
        <taxon>Entomortierella</taxon>
    </lineage>
</organism>
<reference evidence="2" key="2">
    <citation type="journal article" date="2022" name="Microbiol. Resour. Announc.">
        <title>Whole-Genome Sequence of Entomortierella parvispora E1425, a Mucoromycotan Fungus Associated with Burkholderiaceae-Related Endosymbiotic Bacteria.</title>
        <authorList>
            <person name="Herlambang A."/>
            <person name="Guo Y."/>
            <person name="Takashima Y."/>
            <person name="Narisawa K."/>
            <person name="Ohta H."/>
            <person name="Nishizawa T."/>
        </authorList>
    </citation>
    <scope>NUCLEOTIDE SEQUENCE</scope>
    <source>
        <strain evidence="2">E1425</strain>
    </source>
</reference>
<feature type="region of interest" description="Disordered" evidence="1">
    <location>
        <begin position="322"/>
        <end position="493"/>
    </location>
</feature>
<dbReference type="Proteomes" id="UP000827284">
    <property type="component" value="Unassembled WGS sequence"/>
</dbReference>
<reference evidence="2" key="1">
    <citation type="submission" date="2021-11" db="EMBL/GenBank/DDBJ databases">
        <authorList>
            <person name="Herlambang A."/>
            <person name="Guo Y."/>
            <person name="Takashima Y."/>
            <person name="Nishizawa T."/>
        </authorList>
    </citation>
    <scope>NUCLEOTIDE SEQUENCE</scope>
    <source>
        <strain evidence="2">E1425</strain>
    </source>
</reference>